<reference evidence="2 3" key="1">
    <citation type="submission" date="2019-08" db="EMBL/GenBank/DDBJ databases">
        <title>Genomes of Antarctic Bizionia species.</title>
        <authorList>
            <person name="Bowman J.P."/>
        </authorList>
    </citation>
    <scope>NUCLEOTIDE SEQUENCE [LARGE SCALE GENOMIC DNA]</scope>
    <source>
        <strain evidence="2 3">ADA-4</strain>
    </source>
</reference>
<feature type="transmembrane region" description="Helical" evidence="1">
    <location>
        <begin position="102"/>
        <end position="122"/>
    </location>
</feature>
<gene>
    <name evidence="2" type="ORF">ES674_14975</name>
</gene>
<keyword evidence="3" id="KW-1185">Reference proteome</keyword>
<keyword evidence="1" id="KW-0812">Transmembrane</keyword>
<evidence type="ECO:0000313" key="3">
    <source>
        <dbReference type="Proteomes" id="UP000323720"/>
    </source>
</evidence>
<feature type="transmembrane region" description="Helical" evidence="1">
    <location>
        <begin position="71"/>
        <end position="96"/>
    </location>
</feature>
<dbReference type="OrthoDB" id="1449359at2"/>
<name>A0A5D0QXX6_9FLAO</name>
<dbReference type="EMBL" id="VSKK01000006">
    <property type="protein sequence ID" value="TYB74052.1"/>
    <property type="molecule type" value="Genomic_DNA"/>
</dbReference>
<evidence type="ECO:0000256" key="1">
    <source>
        <dbReference type="SAM" id="Phobius"/>
    </source>
</evidence>
<evidence type="ECO:0000313" key="2">
    <source>
        <dbReference type="EMBL" id="TYB74052.1"/>
    </source>
</evidence>
<keyword evidence="1" id="KW-0472">Membrane</keyword>
<comment type="caution">
    <text evidence="2">The sequence shown here is derived from an EMBL/GenBank/DDBJ whole genome shotgun (WGS) entry which is preliminary data.</text>
</comment>
<organism evidence="2 3">
    <name type="scientific">Bizionia myxarmorum</name>
    <dbReference type="NCBI Taxonomy" id="291186"/>
    <lineage>
        <taxon>Bacteria</taxon>
        <taxon>Pseudomonadati</taxon>
        <taxon>Bacteroidota</taxon>
        <taxon>Flavobacteriia</taxon>
        <taxon>Flavobacteriales</taxon>
        <taxon>Flavobacteriaceae</taxon>
        <taxon>Bizionia</taxon>
    </lineage>
</organism>
<dbReference type="AlphaFoldDB" id="A0A5D0QXX6"/>
<protein>
    <submittedName>
        <fullName evidence="2">Uncharacterized protein</fullName>
    </submittedName>
</protein>
<dbReference type="Proteomes" id="UP000323720">
    <property type="component" value="Unassembled WGS sequence"/>
</dbReference>
<sequence>MEKSNKWEDEISVKVQKGIDFLLKLSKKQRNKLLMLLKEVQAIQKSDLTTEQKTKEIKNTLWTKRSVSGKLLMGAFLGTITGLIIFGTGGIGIAGLGGAIGVWGWFAGTAGGVLVSSIIQNFEKKKN</sequence>
<dbReference type="RefSeq" id="WP_148405378.1">
    <property type="nucleotide sequence ID" value="NZ_VSKK01000006.1"/>
</dbReference>
<proteinExistence type="predicted"/>
<accession>A0A5D0QXX6</accession>
<keyword evidence="1" id="KW-1133">Transmembrane helix</keyword>